<dbReference type="AlphaFoldDB" id="A0A1X7TZY0"/>
<reference evidence="1" key="1">
    <citation type="submission" date="2017-05" db="UniProtKB">
        <authorList>
            <consortium name="EnsemblMetazoa"/>
        </authorList>
    </citation>
    <scope>IDENTIFICATION</scope>
</reference>
<dbReference type="InParanoid" id="A0A1X7TZY0"/>
<proteinExistence type="predicted"/>
<evidence type="ECO:0000313" key="1">
    <source>
        <dbReference type="EnsemblMetazoa" id="Aqu2.1.20801_001"/>
    </source>
</evidence>
<accession>A0A1X7TZY0</accession>
<dbReference type="EnsemblMetazoa" id="Aqu2.1.20801_001">
    <property type="protein sequence ID" value="Aqu2.1.20801_001"/>
    <property type="gene ID" value="Aqu2.1.20801"/>
</dbReference>
<organism evidence="1">
    <name type="scientific">Amphimedon queenslandica</name>
    <name type="common">Sponge</name>
    <dbReference type="NCBI Taxonomy" id="400682"/>
    <lineage>
        <taxon>Eukaryota</taxon>
        <taxon>Metazoa</taxon>
        <taxon>Porifera</taxon>
        <taxon>Demospongiae</taxon>
        <taxon>Heteroscleromorpha</taxon>
        <taxon>Haplosclerida</taxon>
        <taxon>Niphatidae</taxon>
        <taxon>Amphimedon</taxon>
    </lineage>
</organism>
<name>A0A1X7TZY0_AMPQE</name>
<sequence>MERAGQHSGEQCSRVNRTSTYLLEDNEDFEQLIEVSEETHHLLTDSCTRSVSNETRKHTRNHLKLHKVDTARSPRLDSVMKTLALQSSQSADEELARLLTFILDALVPLTAILEGAKEMTVQNIREALVTASILIGNANAKLTHLRREKLISVIKDDLTPLIQYESQFTNAKPYLFGSHFA</sequence>
<protein>
    <submittedName>
        <fullName evidence="1">Uncharacterized protein</fullName>
    </submittedName>
</protein>